<keyword evidence="1" id="KW-0805">Transcription regulation</keyword>
<dbReference type="PANTHER" id="PTHR47894:SF1">
    <property type="entry name" value="HTH-TYPE TRANSCRIPTIONAL REGULATOR VQSM"/>
    <property type="match status" value="1"/>
</dbReference>
<evidence type="ECO:0000256" key="1">
    <source>
        <dbReference type="ARBA" id="ARBA00023015"/>
    </source>
</evidence>
<dbReference type="Pfam" id="PF12833">
    <property type="entry name" value="HTH_18"/>
    <property type="match status" value="1"/>
</dbReference>
<dbReference type="RefSeq" id="WP_345240985.1">
    <property type="nucleotide sequence ID" value="NZ_BAABHD010000006.1"/>
</dbReference>
<dbReference type="InterPro" id="IPR018060">
    <property type="entry name" value="HTH_AraC"/>
</dbReference>
<gene>
    <name evidence="5" type="ORF">GCM10023189_08780</name>
</gene>
<dbReference type="SMART" id="SM00342">
    <property type="entry name" value="HTH_ARAC"/>
    <property type="match status" value="1"/>
</dbReference>
<dbReference type="PANTHER" id="PTHR47894">
    <property type="entry name" value="HTH-TYPE TRANSCRIPTIONAL REGULATOR GADX"/>
    <property type="match status" value="1"/>
</dbReference>
<comment type="caution">
    <text evidence="5">The sequence shown here is derived from an EMBL/GenBank/DDBJ whole genome shotgun (WGS) entry which is preliminary data.</text>
</comment>
<dbReference type="Gene3D" id="1.10.10.60">
    <property type="entry name" value="Homeodomain-like"/>
    <property type="match status" value="1"/>
</dbReference>
<dbReference type="PRINTS" id="PR00032">
    <property type="entry name" value="HTHARAC"/>
</dbReference>
<evidence type="ECO:0000259" key="4">
    <source>
        <dbReference type="PROSITE" id="PS01124"/>
    </source>
</evidence>
<keyword evidence="2" id="KW-0238">DNA-binding</keyword>
<proteinExistence type="predicted"/>
<feature type="domain" description="HTH araC/xylS-type" evidence="4">
    <location>
        <begin position="237"/>
        <end position="335"/>
    </location>
</feature>
<dbReference type="PROSITE" id="PS01124">
    <property type="entry name" value="HTH_ARAC_FAMILY_2"/>
    <property type="match status" value="1"/>
</dbReference>
<evidence type="ECO:0000256" key="3">
    <source>
        <dbReference type="ARBA" id="ARBA00023163"/>
    </source>
</evidence>
<dbReference type="SUPFAM" id="SSF46689">
    <property type="entry name" value="Homeodomain-like"/>
    <property type="match status" value="1"/>
</dbReference>
<accession>A0ABP8MGY9</accession>
<dbReference type="Proteomes" id="UP001501175">
    <property type="component" value="Unassembled WGS sequence"/>
</dbReference>
<protein>
    <submittedName>
        <fullName evidence="5">AraC family transcriptional regulator</fullName>
    </submittedName>
</protein>
<keyword evidence="6" id="KW-1185">Reference proteome</keyword>
<evidence type="ECO:0000256" key="2">
    <source>
        <dbReference type="ARBA" id="ARBA00023125"/>
    </source>
</evidence>
<keyword evidence="3" id="KW-0804">Transcription</keyword>
<evidence type="ECO:0000313" key="5">
    <source>
        <dbReference type="EMBL" id="GAA4449420.1"/>
    </source>
</evidence>
<name>A0ABP8MGY9_9BACT</name>
<evidence type="ECO:0000313" key="6">
    <source>
        <dbReference type="Proteomes" id="UP001501175"/>
    </source>
</evidence>
<dbReference type="InterPro" id="IPR032687">
    <property type="entry name" value="AraC-type_N"/>
</dbReference>
<dbReference type="EMBL" id="BAABHD010000006">
    <property type="protein sequence ID" value="GAA4449420.1"/>
    <property type="molecule type" value="Genomic_DNA"/>
</dbReference>
<dbReference type="InterPro" id="IPR020449">
    <property type="entry name" value="Tscrpt_reg_AraC-type_HTH"/>
</dbReference>
<dbReference type="Pfam" id="PF12625">
    <property type="entry name" value="Arabinose_bd"/>
    <property type="match status" value="1"/>
</dbReference>
<reference evidence="6" key="1">
    <citation type="journal article" date="2019" name="Int. J. Syst. Evol. Microbiol.">
        <title>The Global Catalogue of Microorganisms (GCM) 10K type strain sequencing project: providing services to taxonomists for standard genome sequencing and annotation.</title>
        <authorList>
            <consortium name="The Broad Institute Genomics Platform"/>
            <consortium name="The Broad Institute Genome Sequencing Center for Infectious Disease"/>
            <person name="Wu L."/>
            <person name="Ma J."/>
        </authorList>
    </citation>
    <scope>NUCLEOTIDE SEQUENCE [LARGE SCALE GENOMIC DNA]</scope>
    <source>
        <strain evidence="6">JCM 17927</strain>
    </source>
</reference>
<organism evidence="5 6">
    <name type="scientific">Nibrella saemangeumensis</name>
    <dbReference type="NCBI Taxonomy" id="1084526"/>
    <lineage>
        <taxon>Bacteria</taxon>
        <taxon>Pseudomonadati</taxon>
        <taxon>Bacteroidota</taxon>
        <taxon>Cytophagia</taxon>
        <taxon>Cytophagales</taxon>
        <taxon>Spirosomataceae</taxon>
        <taxon>Nibrella</taxon>
    </lineage>
</organism>
<dbReference type="InterPro" id="IPR009057">
    <property type="entry name" value="Homeodomain-like_sf"/>
</dbReference>
<sequence>MQNLQKQFILALLAYAGQREADLEQVCKQSGLNHKALLTDTQTAISNQQVEQLWKNLSHQCHDPLFGLHFGESMQLAALGVVGQVILTSSTVGEALTNAGTLIGLLTDLFSLQLEHGPQQFTLHLIADPKKQESIPFTYRHLAEYLMVFTVHELDGLLLQRIRPVSVQMPYAISEPSKYARVFRCPVQPRQPGFSLAFSNTYLNQPIISANYALQNHLLQQINGLVKEAKEEGPLQTRIFNYLLTNSYLYAMSLEAVAANFNVSPRTLQRKLKEEGVSFLQIVDEVRQKLAVHYLTSGNYQIKEVSYILGYNEQSAFIRAFKRWTGKTPTDFLNQADSKATQARS</sequence>